<dbReference type="Gene3D" id="2.60.40.10">
    <property type="entry name" value="Immunoglobulins"/>
    <property type="match status" value="1"/>
</dbReference>
<feature type="domain" description="Sulphur oxidation protein SoxZ" evidence="1">
    <location>
        <begin position="16"/>
        <end position="108"/>
    </location>
</feature>
<name>A0A1W1WQX8_9BACT</name>
<dbReference type="RefSeq" id="WP_084274965.1">
    <property type="nucleotide sequence ID" value="NZ_AP026671.1"/>
</dbReference>
<dbReference type="OrthoDB" id="9795530at2"/>
<evidence type="ECO:0000313" key="3">
    <source>
        <dbReference type="Proteomes" id="UP000192602"/>
    </source>
</evidence>
<dbReference type="Proteomes" id="UP000192602">
    <property type="component" value="Unassembled WGS sequence"/>
</dbReference>
<reference evidence="3" key="1">
    <citation type="submission" date="2017-04" db="EMBL/GenBank/DDBJ databases">
        <authorList>
            <person name="Varghese N."/>
            <person name="Submissions S."/>
        </authorList>
    </citation>
    <scope>NUCLEOTIDE SEQUENCE [LARGE SCALE GENOMIC DNA]</scope>
    <source>
        <strain evidence="3">DSM 16512</strain>
    </source>
</reference>
<proteinExistence type="predicted"/>
<dbReference type="AlphaFoldDB" id="A0A1W1WQX8"/>
<keyword evidence="3" id="KW-1185">Reference proteome</keyword>
<evidence type="ECO:0000313" key="2">
    <source>
        <dbReference type="EMBL" id="SMC08697.1"/>
    </source>
</evidence>
<dbReference type="SUPFAM" id="SSF81296">
    <property type="entry name" value="E set domains"/>
    <property type="match status" value="1"/>
</dbReference>
<gene>
    <name evidence="2" type="ORF">SAMN05660197_0462</name>
</gene>
<protein>
    <submittedName>
        <fullName evidence="2">Sulfur-oxidizing protein SoxZ</fullName>
    </submittedName>
</protein>
<dbReference type="STRING" id="1069081.SAMN05660197_0462"/>
<sequence>MRKFSWRRGVIKPTTREYKAGDIVIFQAITIHPMDTGFQKDKHSGQVKPRFFVETLKIFYNDKEVCSFDFEVSSSPNPKVKFPLRIKGPGVVKALWEDNIGNKFEKSTKISPK</sequence>
<dbReference type="Pfam" id="PF08770">
    <property type="entry name" value="SoxZ"/>
    <property type="match status" value="1"/>
</dbReference>
<accession>A0A1W1WQX8</accession>
<organism evidence="2 3">
    <name type="scientific">Nitratiruptor tergarcus DSM 16512</name>
    <dbReference type="NCBI Taxonomy" id="1069081"/>
    <lineage>
        <taxon>Bacteria</taxon>
        <taxon>Pseudomonadati</taxon>
        <taxon>Campylobacterota</taxon>
        <taxon>Epsilonproteobacteria</taxon>
        <taxon>Nautiliales</taxon>
        <taxon>Nitratiruptoraceae</taxon>
        <taxon>Nitratiruptor</taxon>
    </lineage>
</organism>
<dbReference type="InterPro" id="IPR014756">
    <property type="entry name" value="Ig_E-set"/>
</dbReference>
<dbReference type="EMBL" id="FWWZ01000001">
    <property type="protein sequence ID" value="SMC08697.1"/>
    <property type="molecule type" value="Genomic_DNA"/>
</dbReference>
<dbReference type="InterPro" id="IPR013783">
    <property type="entry name" value="Ig-like_fold"/>
</dbReference>
<dbReference type="InterPro" id="IPR014880">
    <property type="entry name" value="SoxZ_dom"/>
</dbReference>
<evidence type="ECO:0000259" key="1">
    <source>
        <dbReference type="Pfam" id="PF08770"/>
    </source>
</evidence>